<dbReference type="Proteomes" id="UP001230426">
    <property type="component" value="Unassembled WGS sequence"/>
</dbReference>
<accession>A0ABT9RIF4</accession>
<sequence>MISLLPAGQKCGHGPDCAGQLIATAVVVCQSPPAQQPPSEVGEDQR</sequence>
<comment type="caution">
    <text evidence="1">The sequence shown here is derived from an EMBL/GenBank/DDBJ whole genome shotgun (WGS) entry which is preliminary data.</text>
</comment>
<keyword evidence="2" id="KW-1185">Reference proteome</keyword>
<evidence type="ECO:0000313" key="1">
    <source>
        <dbReference type="EMBL" id="MDP9869073.1"/>
    </source>
</evidence>
<organism evidence="1 2">
    <name type="scientific">Streptosporangium brasiliense</name>
    <dbReference type="NCBI Taxonomy" id="47480"/>
    <lineage>
        <taxon>Bacteria</taxon>
        <taxon>Bacillati</taxon>
        <taxon>Actinomycetota</taxon>
        <taxon>Actinomycetes</taxon>
        <taxon>Streptosporangiales</taxon>
        <taxon>Streptosporangiaceae</taxon>
        <taxon>Streptosporangium</taxon>
    </lineage>
</organism>
<reference evidence="1 2" key="1">
    <citation type="submission" date="2023-07" db="EMBL/GenBank/DDBJ databases">
        <title>Sequencing the genomes of 1000 actinobacteria strains.</title>
        <authorList>
            <person name="Klenk H.-P."/>
        </authorList>
    </citation>
    <scope>NUCLEOTIDE SEQUENCE [LARGE SCALE GENOMIC DNA]</scope>
    <source>
        <strain evidence="1 2">DSM 44109</strain>
    </source>
</reference>
<name>A0ABT9RIF4_9ACTN</name>
<proteinExistence type="predicted"/>
<dbReference type="EMBL" id="JAUSRB010000002">
    <property type="protein sequence ID" value="MDP9869073.1"/>
    <property type="molecule type" value="Genomic_DNA"/>
</dbReference>
<protein>
    <submittedName>
        <fullName evidence="1">Uncharacterized protein</fullName>
    </submittedName>
</protein>
<evidence type="ECO:0000313" key="2">
    <source>
        <dbReference type="Proteomes" id="UP001230426"/>
    </source>
</evidence>
<gene>
    <name evidence="1" type="ORF">J2S55_008339</name>
</gene>